<feature type="domain" description="Prolow-density lipoprotein receptor-related protein 1-like beta-propeller" evidence="2">
    <location>
        <begin position="192"/>
        <end position="443"/>
    </location>
</feature>
<dbReference type="Pfam" id="PF16472">
    <property type="entry name" value="DUF5050"/>
    <property type="match status" value="1"/>
</dbReference>
<sequence>MKRIKSVLAMVFTLPLLAQTTFAADSHARYEIDSLAFPIAVNGSSLDNVHNPYPLFLYEGITYFPMTWSNTAALGLKVKWDQQKGLNITRQPACQPFSQNLQSAPVQLTSKQAVPPPFPVTVNGKIIRNAEEPYPILFLNDIVYFPMTWRFTNSEFNWQTAWDASEGYSIEACEEQTQEHTRKQEEAAAHRNLLIGGNLASSGDWIFTNPFNHQPSLEKWSKDGATRIKLTDDNARSINASGDWLYYTIDTGTYVDGVLQYGGIYKIRQDGTERTRLSAVSASQLAVDQDWIYFLETSDSGISRMKTDGSSTEKIIPEKGIHRFFISNQQLFFQQNETYDVFQTDLSGRGKKQADKHLFSNPLIVDGWIYHTKVVGDTDGIYKTSLDGSTSIQLYTVNVWDSSGQLSSLQYRDGWIYFLQGKISHGSHIDVTKIRIDGTGYSKHATVGYGRELYSVDPYWYVIQFTPFSTKEHLTLVTEDMAP</sequence>
<dbReference type="STRING" id="1116391.PM3016_3383"/>
<accession>H6NJS2</accession>
<dbReference type="HOGENOM" id="CLU_562401_0_0_9"/>
<reference evidence="3 4" key="1">
    <citation type="journal article" date="2012" name="J. Bacteriol.">
        <title>Complete Genome Sequence of Paenibacillus mucilaginosus 3016, a Bacterium Functional as Microbial Fertilizer.</title>
        <authorList>
            <person name="Ma M."/>
            <person name="Wang Z."/>
            <person name="Li L."/>
            <person name="Jiang X."/>
            <person name="Guan D."/>
            <person name="Cao F."/>
            <person name="Chen H."/>
            <person name="Wang X."/>
            <person name="Shen D."/>
            <person name="Du B."/>
            <person name="Li J."/>
        </authorList>
    </citation>
    <scope>NUCLEOTIDE SEQUENCE [LARGE SCALE GENOMIC DNA]</scope>
    <source>
        <strain evidence="3 4">3016</strain>
    </source>
</reference>
<gene>
    <name evidence="3" type="ORF">PM3016_3383</name>
</gene>
<dbReference type="InterPro" id="IPR053369">
    <property type="entry name" value="SrfA-induced_signal"/>
</dbReference>
<keyword evidence="1" id="KW-0732">Signal</keyword>
<dbReference type="InterPro" id="IPR032485">
    <property type="entry name" value="LRP1-like_beta_prop"/>
</dbReference>
<dbReference type="RefSeq" id="WP_014370238.1">
    <property type="nucleotide sequence ID" value="NC_016935.1"/>
</dbReference>
<evidence type="ECO:0000256" key="1">
    <source>
        <dbReference type="SAM" id="SignalP"/>
    </source>
</evidence>
<dbReference type="PANTHER" id="PTHR32256">
    <property type="match status" value="1"/>
</dbReference>
<feature type="signal peptide" evidence="1">
    <location>
        <begin position="1"/>
        <end position="23"/>
    </location>
</feature>
<protein>
    <recommendedName>
        <fullName evidence="2">Prolow-density lipoprotein receptor-related protein 1-like beta-propeller domain-containing protein</fullName>
    </recommendedName>
</protein>
<name>H6NJS2_9BACL</name>
<feature type="chain" id="PRO_5003605578" description="Prolow-density lipoprotein receptor-related protein 1-like beta-propeller domain-containing protein" evidence="1">
    <location>
        <begin position="24"/>
        <end position="483"/>
    </location>
</feature>
<dbReference type="EMBL" id="CP003235">
    <property type="protein sequence ID" value="AFC30226.1"/>
    <property type="molecule type" value="Genomic_DNA"/>
</dbReference>
<evidence type="ECO:0000313" key="4">
    <source>
        <dbReference type="Proteomes" id="UP000007523"/>
    </source>
</evidence>
<evidence type="ECO:0000259" key="2">
    <source>
        <dbReference type="Pfam" id="PF16472"/>
    </source>
</evidence>
<dbReference type="SUPFAM" id="SSF63825">
    <property type="entry name" value="YWTD domain"/>
    <property type="match status" value="1"/>
</dbReference>
<dbReference type="AlphaFoldDB" id="H6NJS2"/>
<organism evidence="3 4">
    <name type="scientific">Paenibacillus mucilaginosus 3016</name>
    <dbReference type="NCBI Taxonomy" id="1116391"/>
    <lineage>
        <taxon>Bacteria</taxon>
        <taxon>Bacillati</taxon>
        <taxon>Bacillota</taxon>
        <taxon>Bacilli</taxon>
        <taxon>Bacillales</taxon>
        <taxon>Paenibacillaceae</taxon>
        <taxon>Paenibacillus</taxon>
    </lineage>
</organism>
<proteinExistence type="predicted"/>
<dbReference type="Proteomes" id="UP000007523">
    <property type="component" value="Chromosome"/>
</dbReference>
<dbReference type="PANTHER" id="PTHR32256:SF17">
    <property type="entry name" value="EGF-LIKE DOMAIN-CONTAINING PROTEIN"/>
    <property type="match status" value="1"/>
</dbReference>
<dbReference type="KEGG" id="pmq:PM3016_3383"/>
<evidence type="ECO:0000313" key="3">
    <source>
        <dbReference type="EMBL" id="AFC30226.1"/>
    </source>
</evidence>
<keyword evidence="4" id="KW-1185">Reference proteome</keyword>